<accession>A0AAV4X4S0</accession>
<comment type="caution">
    <text evidence="2">The sequence shown here is derived from an EMBL/GenBank/DDBJ whole genome shotgun (WGS) entry which is preliminary data.</text>
</comment>
<dbReference type="AlphaFoldDB" id="A0AAV4X4S0"/>
<evidence type="ECO:0008006" key="4">
    <source>
        <dbReference type="Google" id="ProtNLM"/>
    </source>
</evidence>
<feature type="chain" id="PRO_5043517604" description="Secreted protein" evidence="1">
    <location>
        <begin position="20"/>
        <end position="100"/>
    </location>
</feature>
<evidence type="ECO:0000256" key="1">
    <source>
        <dbReference type="SAM" id="SignalP"/>
    </source>
</evidence>
<reference evidence="2 3" key="1">
    <citation type="submission" date="2021-06" db="EMBL/GenBank/DDBJ databases">
        <title>Caerostris darwini draft genome.</title>
        <authorList>
            <person name="Kono N."/>
            <person name="Arakawa K."/>
        </authorList>
    </citation>
    <scope>NUCLEOTIDE SEQUENCE [LARGE SCALE GENOMIC DNA]</scope>
</reference>
<protein>
    <recommendedName>
        <fullName evidence="4">Secreted protein</fullName>
    </recommendedName>
</protein>
<evidence type="ECO:0000313" key="3">
    <source>
        <dbReference type="Proteomes" id="UP001054837"/>
    </source>
</evidence>
<keyword evidence="1" id="KW-0732">Signal</keyword>
<dbReference type="Proteomes" id="UP001054837">
    <property type="component" value="Unassembled WGS sequence"/>
</dbReference>
<proteinExistence type="predicted"/>
<feature type="signal peptide" evidence="1">
    <location>
        <begin position="1"/>
        <end position="19"/>
    </location>
</feature>
<sequence length="100" mass="11665">MIATLVLIFYSIICNTMYSFNDIPSVNLFTKRVFLSCVLYLLWRKTGHALFNGSRLPPSCVFRPFLFDLGVREIDLADEMKRHRSAFRRFYCTPSLFSPA</sequence>
<gene>
    <name evidence="2" type="ORF">CDAR_581701</name>
</gene>
<evidence type="ECO:0000313" key="2">
    <source>
        <dbReference type="EMBL" id="GIY90187.1"/>
    </source>
</evidence>
<keyword evidence="3" id="KW-1185">Reference proteome</keyword>
<dbReference type="EMBL" id="BPLQ01015709">
    <property type="protein sequence ID" value="GIY90187.1"/>
    <property type="molecule type" value="Genomic_DNA"/>
</dbReference>
<organism evidence="2 3">
    <name type="scientific">Caerostris darwini</name>
    <dbReference type="NCBI Taxonomy" id="1538125"/>
    <lineage>
        <taxon>Eukaryota</taxon>
        <taxon>Metazoa</taxon>
        <taxon>Ecdysozoa</taxon>
        <taxon>Arthropoda</taxon>
        <taxon>Chelicerata</taxon>
        <taxon>Arachnida</taxon>
        <taxon>Araneae</taxon>
        <taxon>Araneomorphae</taxon>
        <taxon>Entelegynae</taxon>
        <taxon>Araneoidea</taxon>
        <taxon>Araneidae</taxon>
        <taxon>Caerostris</taxon>
    </lineage>
</organism>
<name>A0AAV4X4S0_9ARAC</name>